<dbReference type="Proteomes" id="UP000503011">
    <property type="component" value="Chromosome"/>
</dbReference>
<dbReference type="KEGG" id="psuu:Psuf_018720"/>
<sequence length="491" mass="52602">MSSLHQLAIDSARDFPGRPAVVAEDGSLSYRMLGQLADGLAGRLRGHGVRAGDRVVIWSAKSVPTLVAMQAVLRLGAAYVPADETTPPARIAALASDCAARLLLTPAELSPSAPPGVPALDLTAELGAVAADRQVEPVNETVAPDDLAYILYTSGSTGVPKGVCISHRNARAFVDWAVDELDVGTRDRLSNHAPLTFDLSVLDLYAAFAVGASVHLIPTYMAYTPRELTAFLYDREITIWYSVPSVLTLMLREGGLLDRPAPAHLRAVLFAGEPFPIAGVRSLAGWSGARLLNLYGPTETNVCTFHEVRPEDLLRDRPVPIGVACSGDKVWARRPDGSVCGPGEQGELVVEGPTVLLGYWGGDRQTPVYPTGDIVTVRPDGSFDFVGRRDHQVKVRGRRVELGEVEAALDAHPAVAAAAAIVSGTGVDSRLVACVVVTDHTGPMALRRHCAERLPSYLLPDEVRLMDALPRTRTGKIDRNALSVRYKEERA</sequence>
<dbReference type="Pfam" id="PF00501">
    <property type="entry name" value="AMP-binding"/>
    <property type="match status" value="1"/>
</dbReference>
<dbReference type="NCBIfam" id="TIGR01733">
    <property type="entry name" value="AA-adenyl-dom"/>
    <property type="match status" value="1"/>
</dbReference>
<dbReference type="InterPro" id="IPR020459">
    <property type="entry name" value="AMP-binding"/>
</dbReference>
<dbReference type="InterPro" id="IPR025110">
    <property type="entry name" value="AMP-bd_C"/>
</dbReference>
<feature type="domain" description="AMP-dependent synthetase/ligase" evidence="1">
    <location>
        <begin position="11"/>
        <end position="360"/>
    </location>
</feature>
<gene>
    <name evidence="3" type="ORF">Psuf_018720</name>
</gene>
<dbReference type="Gene3D" id="3.40.50.12780">
    <property type="entry name" value="N-terminal domain of ligase-like"/>
    <property type="match status" value="1"/>
</dbReference>
<reference evidence="3 4" key="2">
    <citation type="submission" date="2020-03" db="EMBL/GenBank/DDBJ databases">
        <authorList>
            <person name="Ichikawa N."/>
            <person name="Kimura A."/>
            <person name="Kitahashi Y."/>
            <person name="Uohara A."/>
        </authorList>
    </citation>
    <scope>NUCLEOTIDE SEQUENCE [LARGE SCALE GENOMIC DNA]</scope>
    <source>
        <strain evidence="3 4">NBRC 105367</strain>
    </source>
</reference>
<reference evidence="3 4" key="1">
    <citation type="submission" date="2020-03" db="EMBL/GenBank/DDBJ databases">
        <title>Whole genome shotgun sequence of Phytohabitans suffuscus NBRC 105367.</title>
        <authorList>
            <person name="Komaki H."/>
            <person name="Tamura T."/>
        </authorList>
    </citation>
    <scope>NUCLEOTIDE SEQUENCE [LARGE SCALE GENOMIC DNA]</scope>
    <source>
        <strain evidence="3 4">NBRC 105367</strain>
    </source>
</reference>
<evidence type="ECO:0000259" key="1">
    <source>
        <dbReference type="Pfam" id="PF00501"/>
    </source>
</evidence>
<dbReference type="InterPro" id="IPR045851">
    <property type="entry name" value="AMP-bd_C_sf"/>
</dbReference>
<dbReference type="RefSeq" id="WP_197945863.1">
    <property type="nucleotide sequence ID" value="NZ_AP022871.1"/>
</dbReference>
<dbReference type="GO" id="GO:0005737">
    <property type="term" value="C:cytoplasm"/>
    <property type="evidence" value="ECO:0007669"/>
    <property type="project" value="TreeGrafter"/>
</dbReference>
<dbReference type="PROSITE" id="PS00455">
    <property type="entry name" value="AMP_BINDING"/>
    <property type="match status" value="1"/>
</dbReference>
<evidence type="ECO:0000313" key="4">
    <source>
        <dbReference type="Proteomes" id="UP000503011"/>
    </source>
</evidence>
<dbReference type="EMBL" id="AP022871">
    <property type="protein sequence ID" value="BCB84559.1"/>
    <property type="molecule type" value="Genomic_DNA"/>
</dbReference>
<dbReference type="PANTHER" id="PTHR45527:SF1">
    <property type="entry name" value="FATTY ACID SYNTHASE"/>
    <property type="match status" value="1"/>
</dbReference>
<accession>A0A6F8YEW5</accession>
<proteinExistence type="predicted"/>
<dbReference type="InterPro" id="IPR000873">
    <property type="entry name" value="AMP-dep_synth/lig_dom"/>
</dbReference>
<dbReference type="InterPro" id="IPR020845">
    <property type="entry name" value="AMP-binding_CS"/>
</dbReference>
<dbReference type="AlphaFoldDB" id="A0A6F8YEW5"/>
<dbReference type="PRINTS" id="PR00154">
    <property type="entry name" value="AMPBINDING"/>
</dbReference>
<evidence type="ECO:0000313" key="3">
    <source>
        <dbReference type="EMBL" id="BCB84559.1"/>
    </source>
</evidence>
<dbReference type="InterPro" id="IPR042099">
    <property type="entry name" value="ANL_N_sf"/>
</dbReference>
<feature type="domain" description="AMP-binding enzyme C-terminal" evidence="2">
    <location>
        <begin position="404"/>
        <end position="476"/>
    </location>
</feature>
<dbReference type="SUPFAM" id="SSF56801">
    <property type="entry name" value="Acetyl-CoA synthetase-like"/>
    <property type="match status" value="1"/>
</dbReference>
<dbReference type="GO" id="GO:0016874">
    <property type="term" value="F:ligase activity"/>
    <property type="evidence" value="ECO:0007669"/>
    <property type="project" value="UniProtKB-KW"/>
</dbReference>
<dbReference type="GO" id="GO:0043041">
    <property type="term" value="P:amino acid activation for nonribosomal peptide biosynthetic process"/>
    <property type="evidence" value="ECO:0007669"/>
    <property type="project" value="TreeGrafter"/>
</dbReference>
<organism evidence="3 4">
    <name type="scientific">Phytohabitans suffuscus</name>
    <dbReference type="NCBI Taxonomy" id="624315"/>
    <lineage>
        <taxon>Bacteria</taxon>
        <taxon>Bacillati</taxon>
        <taxon>Actinomycetota</taxon>
        <taxon>Actinomycetes</taxon>
        <taxon>Micromonosporales</taxon>
        <taxon>Micromonosporaceae</taxon>
    </lineage>
</organism>
<name>A0A6F8YEW5_9ACTN</name>
<evidence type="ECO:0000259" key="2">
    <source>
        <dbReference type="Pfam" id="PF13193"/>
    </source>
</evidence>
<dbReference type="Pfam" id="PF13193">
    <property type="entry name" value="AMP-binding_C"/>
    <property type="match status" value="1"/>
</dbReference>
<dbReference type="InterPro" id="IPR010071">
    <property type="entry name" value="AA_adenyl_dom"/>
</dbReference>
<dbReference type="GO" id="GO:0044550">
    <property type="term" value="P:secondary metabolite biosynthetic process"/>
    <property type="evidence" value="ECO:0007669"/>
    <property type="project" value="TreeGrafter"/>
</dbReference>
<keyword evidence="4" id="KW-1185">Reference proteome</keyword>
<dbReference type="Gene3D" id="3.30.300.30">
    <property type="match status" value="1"/>
</dbReference>
<keyword evidence="3" id="KW-0436">Ligase</keyword>
<dbReference type="GO" id="GO:0031177">
    <property type="term" value="F:phosphopantetheine binding"/>
    <property type="evidence" value="ECO:0007669"/>
    <property type="project" value="TreeGrafter"/>
</dbReference>
<protein>
    <submittedName>
        <fullName evidence="3">D-alanine--poly(Phosphoribitol) ligase</fullName>
    </submittedName>
</protein>
<dbReference type="PANTHER" id="PTHR45527">
    <property type="entry name" value="NONRIBOSOMAL PEPTIDE SYNTHETASE"/>
    <property type="match status" value="1"/>
</dbReference>